<name>A0A2G9T3A7_TELCI</name>
<evidence type="ECO:0000256" key="6">
    <source>
        <dbReference type="ARBA" id="ARBA00023054"/>
    </source>
</evidence>
<evidence type="ECO:0000313" key="14">
    <source>
        <dbReference type="Proteomes" id="UP000230423"/>
    </source>
</evidence>
<comment type="subcellular location">
    <subcellularLocation>
        <location evidence="1">Cytoplasm</location>
        <location evidence="1">Myofibril</location>
    </subcellularLocation>
</comment>
<dbReference type="GO" id="GO:0016459">
    <property type="term" value="C:myosin complex"/>
    <property type="evidence" value="ECO:0007669"/>
    <property type="project" value="UniProtKB-KW"/>
</dbReference>
<evidence type="ECO:0000256" key="3">
    <source>
        <dbReference type="ARBA" id="ARBA00018623"/>
    </source>
</evidence>
<evidence type="ECO:0000256" key="11">
    <source>
        <dbReference type="SAM" id="MobiDB-lite"/>
    </source>
</evidence>
<dbReference type="GO" id="GO:0030016">
    <property type="term" value="C:myofibril"/>
    <property type="evidence" value="ECO:0007669"/>
    <property type="project" value="UniProtKB-SubCell"/>
</dbReference>
<gene>
    <name evidence="13" type="ORF">TELCIR_26268</name>
</gene>
<reference evidence="13 14" key="1">
    <citation type="submission" date="2015-09" db="EMBL/GenBank/DDBJ databases">
        <title>Draft genome of the parasitic nematode Teladorsagia circumcincta isolate WARC Sus (inbred).</title>
        <authorList>
            <person name="Mitreva M."/>
        </authorList>
    </citation>
    <scope>NUCLEOTIDE SEQUENCE [LARGE SCALE GENOMIC DNA]</scope>
    <source>
        <strain evidence="13 14">S</strain>
    </source>
</reference>
<dbReference type="Gene3D" id="1.20.120.330">
    <property type="entry name" value="Nucleotidyltransferases domain 2"/>
    <property type="match status" value="1"/>
</dbReference>
<dbReference type="InterPro" id="IPR002928">
    <property type="entry name" value="Myosin_tail"/>
</dbReference>
<evidence type="ECO:0000256" key="9">
    <source>
        <dbReference type="ARBA" id="ARBA00023179"/>
    </source>
</evidence>
<keyword evidence="14" id="KW-1185">Reference proteome</keyword>
<dbReference type="AlphaFoldDB" id="A0A2G9T3A7"/>
<dbReference type="InterPro" id="IPR014751">
    <property type="entry name" value="XRCC4-like_C"/>
</dbReference>
<proteinExistence type="inferred from homology"/>
<comment type="function">
    <text evidence="10">Paramyosin is a major structural component of many thick filaments isolated from invertebrate muscles.</text>
</comment>
<dbReference type="SUPFAM" id="SSF90257">
    <property type="entry name" value="Myosin rod fragments"/>
    <property type="match status" value="1"/>
</dbReference>
<sequence>MDSMQASLETEAKGKAELLRVKKKLEADINELEIALDHANKANADAQKNLKRYQEQIRELQLQVEEEQRQRDDIREQFFNAEKRATLLQSEKEELLVANEASERARKQAEYESADARDQVNELSGQVASLAASKRKLEGEIQAIHADLDETLNEYKASEERSKKAMADASRLADELRQEQEHSQHIDRMRKGLEQQLKEMQVRLDEAEAAALKGGKKVIAKLEQRVREVESELDAEQRRYQEANKNLGKADRRVRELQFQVDEDKKNFERLQDLIDKLQNKLKTQKRQIEEAEEVANLNLQKYRQIQHQLEDAEERADVAENSLSKMRAKSRSSASVAPSGLQTSQSAAVLRSPSRARANDF</sequence>
<evidence type="ECO:0000256" key="5">
    <source>
        <dbReference type="ARBA" id="ARBA00022490"/>
    </source>
</evidence>
<evidence type="ECO:0000256" key="4">
    <source>
        <dbReference type="ARBA" id="ARBA00022433"/>
    </source>
</evidence>
<evidence type="ECO:0000256" key="1">
    <source>
        <dbReference type="ARBA" id="ARBA00004657"/>
    </source>
</evidence>
<dbReference type="SUPFAM" id="SSF57997">
    <property type="entry name" value="Tropomyosin"/>
    <property type="match status" value="1"/>
</dbReference>
<dbReference type="Pfam" id="PF01576">
    <property type="entry name" value="Myosin_tail_1"/>
    <property type="match status" value="1"/>
</dbReference>
<evidence type="ECO:0000256" key="8">
    <source>
        <dbReference type="ARBA" id="ARBA00023175"/>
    </source>
</evidence>
<evidence type="ECO:0000256" key="2">
    <source>
        <dbReference type="ARBA" id="ARBA00008447"/>
    </source>
</evidence>
<dbReference type="Proteomes" id="UP000230423">
    <property type="component" value="Unassembled WGS sequence"/>
</dbReference>
<feature type="region of interest" description="Disordered" evidence="11">
    <location>
        <begin position="314"/>
        <end position="362"/>
    </location>
</feature>
<keyword evidence="6" id="KW-0175">Coiled coil</keyword>
<protein>
    <recommendedName>
        <fullName evidence="3">Paramyosin</fullName>
    </recommendedName>
</protein>
<evidence type="ECO:0000259" key="12">
    <source>
        <dbReference type="Pfam" id="PF01576"/>
    </source>
</evidence>
<comment type="similarity">
    <text evidence="2">Belongs to the paramyosin family.</text>
</comment>
<dbReference type="PANTHER" id="PTHR46349:SF6">
    <property type="entry name" value="MYOSIN-6-LIKE"/>
    <property type="match status" value="1"/>
</dbReference>
<evidence type="ECO:0000256" key="10">
    <source>
        <dbReference type="ARBA" id="ARBA00049580"/>
    </source>
</evidence>
<keyword evidence="9" id="KW-0514">Muscle protein</keyword>
<organism evidence="13 14">
    <name type="scientific">Teladorsagia circumcincta</name>
    <name type="common">Brown stomach worm</name>
    <name type="synonym">Ostertagia circumcincta</name>
    <dbReference type="NCBI Taxonomy" id="45464"/>
    <lineage>
        <taxon>Eukaryota</taxon>
        <taxon>Metazoa</taxon>
        <taxon>Ecdysozoa</taxon>
        <taxon>Nematoda</taxon>
        <taxon>Chromadorea</taxon>
        <taxon>Rhabditida</taxon>
        <taxon>Rhabditina</taxon>
        <taxon>Rhabditomorpha</taxon>
        <taxon>Strongyloidea</taxon>
        <taxon>Trichostrongylidae</taxon>
        <taxon>Teladorsagia</taxon>
    </lineage>
</organism>
<dbReference type="OrthoDB" id="6108017at2759"/>
<dbReference type="FunFam" id="1.20.5.370:FF:000001">
    <property type="entry name" value="Myosin heavy chain"/>
    <property type="match status" value="1"/>
</dbReference>
<dbReference type="EMBL" id="KZ428080">
    <property type="protein sequence ID" value="PIO52426.1"/>
    <property type="molecule type" value="Genomic_DNA"/>
</dbReference>
<dbReference type="GO" id="GO:0032982">
    <property type="term" value="C:myosin filament"/>
    <property type="evidence" value="ECO:0007669"/>
    <property type="project" value="UniProtKB-KW"/>
</dbReference>
<dbReference type="PANTHER" id="PTHR46349">
    <property type="entry name" value="CINGULIN-LIKE PROTEIN 1-RELATED"/>
    <property type="match status" value="1"/>
</dbReference>
<dbReference type="Gene3D" id="1.20.5.370">
    <property type="match status" value="4"/>
</dbReference>
<keyword evidence="7" id="KW-0518">Myosin</keyword>
<dbReference type="GO" id="GO:0031033">
    <property type="term" value="P:myosin filament organization"/>
    <property type="evidence" value="ECO:0007669"/>
    <property type="project" value="UniProtKB-ARBA"/>
</dbReference>
<dbReference type="FunFam" id="1.20.5.370:FF:000010">
    <property type="entry name" value="Myosin heavy chain, isoform G"/>
    <property type="match status" value="1"/>
</dbReference>
<keyword evidence="4" id="KW-0787">Thick filament</keyword>
<accession>A0A2G9T3A7</accession>
<keyword evidence="8" id="KW-0505">Motor protein</keyword>
<keyword evidence="5" id="KW-0963">Cytoplasm</keyword>
<evidence type="ECO:0000256" key="7">
    <source>
        <dbReference type="ARBA" id="ARBA00023123"/>
    </source>
</evidence>
<evidence type="ECO:0000313" key="13">
    <source>
        <dbReference type="EMBL" id="PIO52426.1"/>
    </source>
</evidence>
<feature type="domain" description="Myosin tail" evidence="12">
    <location>
        <begin position="3"/>
        <end position="330"/>
    </location>
</feature>